<dbReference type="RefSeq" id="WP_062954917.1">
    <property type="nucleotide sequence ID" value="NZ_JPWB01000007.1"/>
</dbReference>
<evidence type="ECO:0000313" key="2">
    <source>
        <dbReference type="Proteomes" id="UP000253061"/>
    </source>
</evidence>
<proteinExistence type="predicted"/>
<dbReference type="Pfam" id="PF13450">
    <property type="entry name" value="NAD_binding_8"/>
    <property type="match status" value="1"/>
</dbReference>
<sequence length="449" mass="49490">MASFASGSIHVIGGGLGGSALATCMAEDGFEVTLYDEAEPFESRWTRGMHTAAESQNAAEPEVFYDPQGLVEGFFAQYPEIPRKLIRPAHCVMGLKRGRRKHAIVSLDQGLSRSLISRRIGLAARAYTALTLFQQRYASEESRVESTLGSSTFDSDDKAHQPGTYHRDALTVLAEVLFSMPAHKCSKALLARVLVPTLREMLRRHHEPVFSAVDPIILNDIALPALRERFIAAGGKIKARTKLGDIDSTSDYATDLLFEDDSQVVLKPDDAVVLALHPGPLCDAVPDIGITPAPARRLSMAFEIRKPFVEPRALLAGDDIVRAIYCTRRHLQVSLNSALPLTAIQNANQFAQLVWQRCEWLCDQYLNLDLQARIDTGDNAEHPKHLFINAEAPFPEMTPGMAAARQHLRAPWKNLFLCGDAFPVDQAPGPAALFSSVSDVRHQLEKFFA</sequence>
<dbReference type="Gene3D" id="3.50.50.60">
    <property type="entry name" value="FAD/NAD(P)-binding domain"/>
    <property type="match status" value="1"/>
</dbReference>
<gene>
    <name evidence="1" type="ORF">TH6_16480</name>
</gene>
<dbReference type="Proteomes" id="UP000253061">
    <property type="component" value="Unassembled WGS sequence"/>
</dbReference>
<name>A0A367V617_9PROT</name>
<dbReference type="EMBL" id="JPWB01000007">
    <property type="protein sequence ID" value="RCK20644.1"/>
    <property type="molecule type" value="Genomic_DNA"/>
</dbReference>
<dbReference type="AlphaFoldDB" id="A0A367V617"/>
<evidence type="ECO:0000313" key="1">
    <source>
        <dbReference type="EMBL" id="RCK20644.1"/>
    </source>
</evidence>
<accession>A0A367V617</accession>
<dbReference type="SUPFAM" id="SSF51905">
    <property type="entry name" value="FAD/NAD(P)-binding domain"/>
    <property type="match status" value="1"/>
</dbReference>
<dbReference type="InterPro" id="IPR036188">
    <property type="entry name" value="FAD/NAD-bd_sf"/>
</dbReference>
<organism evidence="1 2">
    <name type="scientific">Thalassospira profundimaris</name>
    <dbReference type="NCBI Taxonomy" id="502049"/>
    <lineage>
        <taxon>Bacteria</taxon>
        <taxon>Pseudomonadati</taxon>
        <taxon>Pseudomonadota</taxon>
        <taxon>Alphaproteobacteria</taxon>
        <taxon>Rhodospirillales</taxon>
        <taxon>Thalassospiraceae</taxon>
        <taxon>Thalassospira</taxon>
    </lineage>
</organism>
<protein>
    <submittedName>
        <fullName evidence="1">Amine oxidase</fullName>
    </submittedName>
</protein>
<comment type="caution">
    <text evidence="1">The sequence shown here is derived from an EMBL/GenBank/DDBJ whole genome shotgun (WGS) entry which is preliminary data.</text>
</comment>
<reference evidence="1 2" key="1">
    <citation type="submission" date="2014-07" db="EMBL/GenBank/DDBJ databases">
        <title>Draft genome sequence of Thalassospira profundimaris R8-17.</title>
        <authorList>
            <person name="Lai Q."/>
            <person name="Shao Z."/>
        </authorList>
    </citation>
    <scope>NUCLEOTIDE SEQUENCE [LARGE SCALE GENOMIC DNA]</scope>
    <source>
        <strain evidence="1 2">R8-17</strain>
    </source>
</reference>